<dbReference type="PROSITE" id="PS00012">
    <property type="entry name" value="PHOSPHOPANTETHEINE"/>
    <property type="match status" value="1"/>
</dbReference>
<evidence type="ECO:0000313" key="5">
    <source>
        <dbReference type="Proteomes" id="UP001197247"/>
    </source>
</evidence>
<dbReference type="Gene3D" id="1.10.1200.10">
    <property type="entry name" value="ACP-like"/>
    <property type="match status" value="1"/>
</dbReference>
<dbReference type="SUPFAM" id="SSF47336">
    <property type="entry name" value="ACP-like"/>
    <property type="match status" value="1"/>
</dbReference>
<proteinExistence type="predicted"/>
<protein>
    <submittedName>
        <fullName evidence="4">Acyl carrier protein</fullName>
    </submittedName>
</protein>
<keyword evidence="1" id="KW-0596">Phosphopantetheine</keyword>
<sequence>MTNASMTVEDVRTMLVEAVAVQAGITPEEVPADEPFTSFGLDSMAALAVGMEIEDNCGLSDLATDLLWDYPTINTLTDALWKLMNPQAELVAAEEQ</sequence>
<feature type="domain" description="Carrier" evidence="3">
    <location>
        <begin position="9"/>
        <end position="84"/>
    </location>
</feature>
<keyword evidence="5" id="KW-1185">Reference proteome</keyword>
<dbReference type="InterPro" id="IPR020806">
    <property type="entry name" value="PKS_PP-bd"/>
</dbReference>
<evidence type="ECO:0000313" key="4">
    <source>
        <dbReference type="EMBL" id="MBT0772835.1"/>
    </source>
</evidence>
<evidence type="ECO:0000259" key="3">
    <source>
        <dbReference type="PROSITE" id="PS50075"/>
    </source>
</evidence>
<accession>A0ABS5TP09</accession>
<dbReference type="PROSITE" id="PS50075">
    <property type="entry name" value="CARRIER"/>
    <property type="match status" value="1"/>
</dbReference>
<dbReference type="InterPro" id="IPR009081">
    <property type="entry name" value="PP-bd_ACP"/>
</dbReference>
<dbReference type="Pfam" id="PF00550">
    <property type="entry name" value="PP-binding"/>
    <property type="match status" value="1"/>
</dbReference>
<dbReference type="SMART" id="SM00823">
    <property type="entry name" value="PKS_PP"/>
    <property type="match status" value="1"/>
</dbReference>
<dbReference type="RefSeq" id="WP_214159377.1">
    <property type="nucleotide sequence ID" value="NZ_JAHBAY010000014.1"/>
</dbReference>
<dbReference type="InterPro" id="IPR036736">
    <property type="entry name" value="ACP-like_sf"/>
</dbReference>
<comment type="caution">
    <text evidence="4">The sequence shown here is derived from an EMBL/GenBank/DDBJ whole genome shotgun (WGS) entry which is preliminary data.</text>
</comment>
<evidence type="ECO:0000256" key="1">
    <source>
        <dbReference type="ARBA" id="ARBA00022450"/>
    </source>
</evidence>
<organism evidence="4 5">
    <name type="scientific">Kineosporia corallincola</name>
    <dbReference type="NCBI Taxonomy" id="2835133"/>
    <lineage>
        <taxon>Bacteria</taxon>
        <taxon>Bacillati</taxon>
        <taxon>Actinomycetota</taxon>
        <taxon>Actinomycetes</taxon>
        <taxon>Kineosporiales</taxon>
        <taxon>Kineosporiaceae</taxon>
        <taxon>Kineosporia</taxon>
    </lineage>
</organism>
<dbReference type="EMBL" id="JAHBAY010000014">
    <property type="protein sequence ID" value="MBT0772835.1"/>
    <property type="molecule type" value="Genomic_DNA"/>
</dbReference>
<dbReference type="InterPro" id="IPR006162">
    <property type="entry name" value="Ppantetheine_attach_site"/>
</dbReference>
<reference evidence="4 5" key="1">
    <citation type="submission" date="2021-05" db="EMBL/GenBank/DDBJ databases">
        <title>Kineosporia and Streptomyces sp. nov. two new marine actinobacteria isolated from Coral.</title>
        <authorList>
            <person name="Buangrab K."/>
            <person name="Sutthacheep M."/>
            <person name="Yeemin T."/>
            <person name="Harunari E."/>
            <person name="Igarashi Y."/>
            <person name="Kanchanasin P."/>
            <person name="Tanasupawat S."/>
            <person name="Phongsopitanun W."/>
        </authorList>
    </citation>
    <scope>NUCLEOTIDE SEQUENCE [LARGE SCALE GENOMIC DNA]</scope>
    <source>
        <strain evidence="4 5">J2-2</strain>
    </source>
</reference>
<keyword evidence="2" id="KW-0597">Phosphoprotein</keyword>
<evidence type="ECO:0000256" key="2">
    <source>
        <dbReference type="ARBA" id="ARBA00022553"/>
    </source>
</evidence>
<name>A0ABS5TP09_9ACTN</name>
<gene>
    <name evidence="4" type="ORF">KIH74_28090</name>
</gene>
<dbReference type="Proteomes" id="UP001197247">
    <property type="component" value="Unassembled WGS sequence"/>
</dbReference>